<comment type="caution">
    <text evidence="4">The sequence shown here is derived from an EMBL/GenBank/DDBJ whole genome shotgun (WGS) entry which is preliminary data.</text>
</comment>
<dbReference type="RefSeq" id="WP_240757040.1">
    <property type="nucleotide sequence ID" value="NZ_SKBM01000020.1"/>
</dbReference>
<dbReference type="Proteomes" id="UP000295023">
    <property type="component" value="Unassembled WGS sequence"/>
</dbReference>
<dbReference type="GO" id="GO:0055085">
    <property type="term" value="P:transmembrane transport"/>
    <property type="evidence" value="ECO:0007669"/>
    <property type="project" value="InterPro"/>
</dbReference>
<reference evidence="4 5" key="1">
    <citation type="submission" date="2019-03" db="EMBL/GenBank/DDBJ databases">
        <title>Paracraurococcus aquatilis NE82 genome sequence.</title>
        <authorList>
            <person name="Zhao Y."/>
            <person name="Du Z."/>
        </authorList>
    </citation>
    <scope>NUCLEOTIDE SEQUENCE [LARGE SCALE GENOMIC DNA]</scope>
    <source>
        <strain evidence="4 5">NE82</strain>
    </source>
</reference>
<dbReference type="EMBL" id="SKBM01000020">
    <property type="protein sequence ID" value="TCZ57214.1"/>
    <property type="molecule type" value="Genomic_DNA"/>
</dbReference>
<evidence type="ECO:0000313" key="5">
    <source>
        <dbReference type="Proteomes" id="UP000295023"/>
    </source>
</evidence>
<organism evidence="4 5">
    <name type="scientific">Roseicella aquatilis</name>
    <dbReference type="NCBI Taxonomy" id="2527868"/>
    <lineage>
        <taxon>Bacteria</taxon>
        <taxon>Pseudomonadati</taxon>
        <taxon>Pseudomonadota</taxon>
        <taxon>Alphaproteobacteria</taxon>
        <taxon>Acetobacterales</taxon>
        <taxon>Roseomonadaceae</taxon>
        <taxon>Roseicella</taxon>
    </lineage>
</organism>
<protein>
    <recommendedName>
        <fullName evidence="3">TonB C-terminal domain-containing protein</fullName>
    </recommendedName>
</protein>
<evidence type="ECO:0000259" key="3">
    <source>
        <dbReference type="PROSITE" id="PS52015"/>
    </source>
</evidence>
<keyword evidence="2" id="KW-1133">Transmembrane helix</keyword>
<dbReference type="Pfam" id="PF03544">
    <property type="entry name" value="TonB_C"/>
    <property type="match status" value="1"/>
</dbReference>
<feature type="domain" description="TonB C-terminal" evidence="3">
    <location>
        <begin position="247"/>
        <end position="339"/>
    </location>
</feature>
<feature type="transmembrane region" description="Helical" evidence="2">
    <location>
        <begin position="44"/>
        <end position="67"/>
    </location>
</feature>
<feature type="compositionally biased region" description="Low complexity" evidence="1">
    <location>
        <begin position="10"/>
        <end position="33"/>
    </location>
</feature>
<dbReference type="InterPro" id="IPR037682">
    <property type="entry name" value="TonB_C"/>
</dbReference>
<feature type="region of interest" description="Disordered" evidence="1">
    <location>
        <begin position="90"/>
        <end position="217"/>
    </location>
</feature>
<keyword evidence="2" id="KW-0812">Transmembrane</keyword>
<dbReference type="PROSITE" id="PS52015">
    <property type="entry name" value="TONB_CTD"/>
    <property type="match status" value="1"/>
</dbReference>
<gene>
    <name evidence="4" type="ORF">EXY23_18935</name>
</gene>
<keyword evidence="5" id="KW-1185">Reference proteome</keyword>
<evidence type="ECO:0000256" key="1">
    <source>
        <dbReference type="SAM" id="MobiDB-lite"/>
    </source>
</evidence>
<dbReference type="SUPFAM" id="SSF74653">
    <property type="entry name" value="TolA/TonB C-terminal domain"/>
    <property type="match status" value="1"/>
</dbReference>
<proteinExistence type="predicted"/>
<dbReference type="Gene3D" id="3.30.1150.10">
    <property type="match status" value="1"/>
</dbReference>
<keyword evidence="2" id="KW-0472">Membrane</keyword>
<evidence type="ECO:0000313" key="4">
    <source>
        <dbReference type="EMBL" id="TCZ57214.1"/>
    </source>
</evidence>
<dbReference type="AlphaFoldDB" id="A0A4R4DB27"/>
<name>A0A4R4DB27_9PROT</name>
<evidence type="ECO:0000256" key="2">
    <source>
        <dbReference type="SAM" id="Phobius"/>
    </source>
</evidence>
<accession>A0A4R4DB27</accession>
<feature type="region of interest" description="Disordered" evidence="1">
    <location>
        <begin position="1"/>
        <end position="42"/>
    </location>
</feature>
<sequence>MEPPGATSPAAASRRAGKALAWPALAADPALQPRPRRPRRRDGLRPGLVASLLLHGGFFALLVLAALTRPPPAEPLPPPSYAMVFQSGAPEQPAQQDLPSPPPAPPAPPLPTPQPEVAPAPPVPPVPTVTAPPRPPADTRLATAAAPPPPPAVPQAEALPLPPPPPPAPPQERPQQEAAVIAPPRPAQPSQRLPGIWMPDASRLAPGPRTESAARPPLDLSLGSLSVIGRSTPEPQLSVRGAEVTADWRNAFRRWLDENVRYPQSALVVGDQGTNRIRLVVSPDGKVRSGRLIRRSGSVWLDSGLEIPFRNAILPSFPPGADPEGVEIDLTVHWQIIRR</sequence>
<feature type="compositionally biased region" description="Pro residues" evidence="1">
    <location>
        <begin position="99"/>
        <end position="136"/>
    </location>
</feature>
<feature type="compositionally biased region" description="Pro residues" evidence="1">
    <location>
        <begin position="160"/>
        <end position="172"/>
    </location>
</feature>